<feature type="region of interest" description="Disordered" evidence="1">
    <location>
        <begin position="1"/>
        <end position="26"/>
    </location>
</feature>
<gene>
    <name evidence="2" type="ORF">MI149_10135</name>
</gene>
<dbReference type="EMBL" id="CP092362">
    <property type="protein sequence ID" value="ULN43388.1"/>
    <property type="molecule type" value="Genomic_DNA"/>
</dbReference>
<dbReference type="Proteomes" id="UP001055337">
    <property type="component" value="Chromosome"/>
</dbReference>
<evidence type="ECO:0000256" key="1">
    <source>
        <dbReference type="SAM" id="MobiDB-lite"/>
    </source>
</evidence>
<protein>
    <submittedName>
        <fullName evidence="2">Uncharacterized protein</fullName>
    </submittedName>
</protein>
<evidence type="ECO:0000313" key="3">
    <source>
        <dbReference type="Proteomes" id="UP001055337"/>
    </source>
</evidence>
<proteinExistence type="predicted"/>
<dbReference type="RefSeq" id="WP_240179652.1">
    <property type="nucleotide sequence ID" value="NZ_JACKTV010000045.1"/>
</dbReference>
<name>A0ABY3TTH3_9MYCO</name>
<keyword evidence="3" id="KW-1185">Reference proteome</keyword>
<evidence type="ECO:0000313" key="2">
    <source>
        <dbReference type="EMBL" id="ULN43388.1"/>
    </source>
</evidence>
<accession>A0ABY3TTH3</accession>
<reference evidence="2" key="1">
    <citation type="submission" date="2022-08" db="EMBL/GenBank/DDBJ databases">
        <title>Whole genome sequencing of non-tuberculosis mycobacteria type-strains.</title>
        <authorList>
            <person name="Igarashi Y."/>
            <person name="Osugi A."/>
            <person name="Mitarai S."/>
        </authorList>
    </citation>
    <scope>NUCLEOTIDE SEQUENCE</scope>
    <source>
        <strain evidence="2">JCM 16369</strain>
    </source>
</reference>
<organism evidence="2 3">
    <name type="scientific">Mycolicibacterium crocinum</name>
    <dbReference type="NCBI Taxonomy" id="388459"/>
    <lineage>
        <taxon>Bacteria</taxon>
        <taxon>Bacillati</taxon>
        <taxon>Actinomycetota</taxon>
        <taxon>Actinomycetes</taxon>
        <taxon>Mycobacteriales</taxon>
        <taxon>Mycobacteriaceae</taxon>
        <taxon>Mycolicibacterium</taxon>
    </lineage>
</organism>
<sequence>MSTTIVGRDHAMNPQTNWNTAMDAKNNPDGSQSFQCIGVTAKWMTAAPIDAVAAHRAASRLSVLTAYWAGTHRH</sequence>